<protein>
    <submittedName>
        <fullName evidence="6">Transcriptional regulator, LacI family</fullName>
    </submittedName>
</protein>
<evidence type="ECO:0000259" key="4">
    <source>
        <dbReference type="PROSITE" id="PS50932"/>
    </source>
</evidence>
<dbReference type="InterPro" id="IPR010982">
    <property type="entry name" value="Lambda_DNA-bd_dom_sf"/>
</dbReference>
<name>A0A1H9F000_9LACT</name>
<dbReference type="Pfam" id="PF13377">
    <property type="entry name" value="Peripla_BP_3"/>
    <property type="match status" value="1"/>
</dbReference>
<dbReference type="PROSITE" id="PS50932">
    <property type="entry name" value="HTH_LACI_2"/>
    <property type="match status" value="1"/>
</dbReference>
<dbReference type="PANTHER" id="PTHR30146">
    <property type="entry name" value="LACI-RELATED TRANSCRIPTIONAL REPRESSOR"/>
    <property type="match status" value="1"/>
</dbReference>
<dbReference type="Pfam" id="PF00356">
    <property type="entry name" value="LacI"/>
    <property type="match status" value="1"/>
</dbReference>
<dbReference type="Gene3D" id="1.10.260.40">
    <property type="entry name" value="lambda repressor-like DNA-binding domains"/>
    <property type="match status" value="1"/>
</dbReference>
<dbReference type="EMBL" id="FOEN01000008">
    <property type="protein sequence ID" value="SEQ30578.1"/>
    <property type="molecule type" value="Genomic_DNA"/>
</dbReference>
<dbReference type="AlphaFoldDB" id="A0A1H9F000"/>
<evidence type="ECO:0000313" key="6">
    <source>
        <dbReference type="EMBL" id="SEQ30578.1"/>
    </source>
</evidence>
<organism evidence="6 7">
    <name type="scientific">Ignavigranum ruoffiae</name>
    <dbReference type="NCBI Taxonomy" id="89093"/>
    <lineage>
        <taxon>Bacteria</taxon>
        <taxon>Bacillati</taxon>
        <taxon>Bacillota</taxon>
        <taxon>Bacilli</taxon>
        <taxon>Lactobacillales</taxon>
        <taxon>Aerococcaceae</taxon>
        <taxon>Ignavigranum</taxon>
    </lineage>
</organism>
<dbReference type="PROSITE" id="PS50943">
    <property type="entry name" value="HTH_CROC1"/>
    <property type="match status" value="1"/>
</dbReference>
<dbReference type="InterPro" id="IPR046335">
    <property type="entry name" value="LacI/GalR-like_sensor"/>
</dbReference>
<dbReference type="CDD" id="cd01542">
    <property type="entry name" value="PBP1_TreR-like"/>
    <property type="match status" value="1"/>
</dbReference>
<dbReference type="STRING" id="89093.SAMN04488558_1089"/>
<dbReference type="CDD" id="cd01392">
    <property type="entry name" value="HTH_LacI"/>
    <property type="match status" value="1"/>
</dbReference>
<reference evidence="6 7" key="1">
    <citation type="submission" date="2016-10" db="EMBL/GenBank/DDBJ databases">
        <authorList>
            <person name="de Groot N.N."/>
        </authorList>
    </citation>
    <scope>NUCLEOTIDE SEQUENCE [LARGE SCALE GENOMIC DNA]</scope>
    <source>
        <strain evidence="6 7">DSM 15695</strain>
    </source>
</reference>
<proteinExistence type="predicted"/>
<dbReference type="GO" id="GO:0003700">
    <property type="term" value="F:DNA-binding transcription factor activity"/>
    <property type="evidence" value="ECO:0007669"/>
    <property type="project" value="TreeGrafter"/>
</dbReference>
<keyword evidence="7" id="KW-1185">Reference proteome</keyword>
<dbReference type="InterPro" id="IPR028082">
    <property type="entry name" value="Peripla_BP_I"/>
</dbReference>
<evidence type="ECO:0000313" key="7">
    <source>
        <dbReference type="Proteomes" id="UP000198833"/>
    </source>
</evidence>
<keyword evidence="2" id="KW-0238">DNA-binding</keyword>
<dbReference type="OrthoDB" id="3180992at2"/>
<keyword evidence="1" id="KW-0805">Transcription regulation</keyword>
<dbReference type="GO" id="GO:0000976">
    <property type="term" value="F:transcription cis-regulatory region binding"/>
    <property type="evidence" value="ECO:0007669"/>
    <property type="project" value="TreeGrafter"/>
</dbReference>
<accession>A0A1H9F000</accession>
<dbReference type="SUPFAM" id="SSF47413">
    <property type="entry name" value="lambda repressor-like DNA-binding domains"/>
    <property type="match status" value="1"/>
</dbReference>
<sequence length="322" mass="35823">MVSVSDIARLAGVSKSTVSRYLNNGQVSPKTRKKIKKIIEETGYQPNVFAQSLKAQQTNFIGVVIPRFDSRSVNIALKAIDQTALAAGFQIFIVNSQLDPQRELANLKLLQHLKVAGILFFATNVRKEITDWVEQTEIPVLFIGQEMIGHSYIIHNDFQAGKILATHLWQQGYRDILYISVSQSDKAVGIDRLNGFKSYLADKDVKLEILLSDFDQTHIKQVLRPQLNQLKSRVIVCATDSLAQAVIQLLKDHGYQVPTDVAVAGFGGYSALNLGQPMITSVAFGYEEIGIRAFHLIKELIQQPKSVKIELVPNHLTIGKST</sequence>
<dbReference type="Gene3D" id="3.40.50.2300">
    <property type="match status" value="2"/>
</dbReference>
<feature type="domain" description="HTH cro/C1-type" evidence="5">
    <location>
        <begin position="3"/>
        <end position="49"/>
    </location>
</feature>
<evidence type="ECO:0000256" key="1">
    <source>
        <dbReference type="ARBA" id="ARBA00023015"/>
    </source>
</evidence>
<dbReference type="InterPro" id="IPR000843">
    <property type="entry name" value="HTH_LacI"/>
</dbReference>
<evidence type="ECO:0000256" key="2">
    <source>
        <dbReference type="ARBA" id="ARBA00023125"/>
    </source>
</evidence>
<dbReference type="SUPFAM" id="SSF53822">
    <property type="entry name" value="Periplasmic binding protein-like I"/>
    <property type="match status" value="1"/>
</dbReference>
<dbReference type="PRINTS" id="PR00036">
    <property type="entry name" value="HTHLACI"/>
</dbReference>
<dbReference type="PANTHER" id="PTHR30146:SF154">
    <property type="entry name" value="TRANSCRIPTION REGULATOR, MEMBER OF GALR FAMILY"/>
    <property type="match status" value="1"/>
</dbReference>
<feature type="domain" description="HTH lacI-type" evidence="4">
    <location>
        <begin position="2"/>
        <end position="55"/>
    </location>
</feature>
<gene>
    <name evidence="6" type="ORF">SAMN04488558_1089</name>
</gene>
<dbReference type="Proteomes" id="UP000198833">
    <property type="component" value="Unassembled WGS sequence"/>
</dbReference>
<dbReference type="PROSITE" id="PS00356">
    <property type="entry name" value="HTH_LACI_1"/>
    <property type="match status" value="1"/>
</dbReference>
<dbReference type="SMART" id="SM00354">
    <property type="entry name" value="HTH_LACI"/>
    <property type="match status" value="1"/>
</dbReference>
<evidence type="ECO:0000256" key="3">
    <source>
        <dbReference type="ARBA" id="ARBA00023163"/>
    </source>
</evidence>
<dbReference type="InterPro" id="IPR001387">
    <property type="entry name" value="Cro/C1-type_HTH"/>
</dbReference>
<keyword evidence="3" id="KW-0804">Transcription</keyword>
<evidence type="ECO:0000259" key="5">
    <source>
        <dbReference type="PROSITE" id="PS50943"/>
    </source>
</evidence>